<evidence type="ECO:0000256" key="2">
    <source>
        <dbReference type="ARBA" id="ARBA00012438"/>
    </source>
</evidence>
<keyword evidence="3" id="KW-0597">Phosphoprotein</keyword>
<dbReference type="CDD" id="cd00082">
    <property type="entry name" value="HisKA"/>
    <property type="match status" value="1"/>
</dbReference>
<dbReference type="InterPro" id="IPR000014">
    <property type="entry name" value="PAS"/>
</dbReference>
<dbReference type="FunFam" id="3.30.565.10:FF:000006">
    <property type="entry name" value="Sensor histidine kinase WalK"/>
    <property type="match status" value="1"/>
</dbReference>
<feature type="domain" description="PAS" evidence="8">
    <location>
        <begin position="197"/>
        <end position="270"/>
    </location>
</feature>
<feature type="coiled-coil region" evidence="6">
    <location>
        <begin position="743"/>
        <end position="770"/>
    </location>
</feature>
<feature type="domain" description="PAC" evidence="9">
    <location>
        <begin position="407"/>
        <end position="459"/>
    </location>
</feature>
<dbReference type="PROSITE" id="PS50113">
    <property type="entry name" value="PAC"/>
    <property type="match status" value="5"/>
</dbReference>
<dbReference type="OrthoDB" id="1046984at2"/>
<dbReference type="Pfam" id="PF08447">
    <property type="entry name" value="PAS_3"/>
    <property type="match status" value="2"/>
</dbReference>
<feature type="domain" description="PAC" evidence="9">
    <location>
        <begin position="569"/>
        <end position="621"/>
    </location>
</feature>
<keyword evidence="11" id="KW-1185">Reference proteome</keyword>
<evidence type="ECO:0000259" key="7">
    <source>
        <dbReference type="PROSITE" id="PS50109"/>
    </source>
</evidence>
<feature type="domain" description="PAC" evidence="9">
    <location>
        <begin position="700"/>
        <end position="752"/>
    </location>
</feature>
<dbReference type="SUPFAM" id="SSF55874">
    <property type="entry name" value="ATPase domain of HSP90 chaperone/DNA topoisomerase II/histidine kinase"/>
    <property type="match status" value="1"/>
</dbReference>
<feature type="domain" description="PAS" evidence="8">
    <location>
        <begin position="622"/>
        <end position="697"/>
    </location>
</feature>
<protein>
    <recommendedName>
        <fullName evidence="2">histidine kinase</fullName>
        <ecNumber evidence="2">2.7.13.3</ecNumber>
    </recommendedName>
</protein>
<gene>
    <name evidence="10" type="ORF">PbJCM13498_34670</name>
</gene>
<evidence type="ECO:0000259" key="8">
    <source>
        <dbReference type="PROSITE" id="PS50112"/>
    </source>
</evidence>
<evidence type="ECO:0000313" key="11">
    <source>
        <dbReference type="Proteomes" id="UP000391834"/>
    </source>
</evidence>
<dbReference type="Gene3D" id="3.30.565.10">
    <property type="entry name" value="Histidine kinase-like ATPase, C-terminal domain"/>
    <property type="match status" value="1"/>
</dbReference>
<dbReference type="AlphaFoldDB" id="A0A5M4B3C5"/>
<dbReference type="InterPro" id="IPR052162">
    <property type="entry name" value="Sensor_kinase/Photoreceptor"/>
</dbReference>
<dbReference type="InterPro" id="IPR004358">
    <property type="entry name" value="Sig_transdc_His_kin-like_C"/>
</dbReference>
<dbReference type="Gene3D" id="1.10.287.130">
    <property type="match status" value="1"/>
</dbReference>
<dbReference type="InterPro" id="IPR036890">
    <property type="entry name" value="HATPase_C_sf"/>
</dbReference>
<name>A0A5M4B3C5_9BACT</name>
<dbReference type="SUPFAM" id="SSF47384">
    <property type="entry name" value="Homodimeric domain of signal transducing histidine kinase"/>
    <property type="match status" value="1"/>
</dbReference>
<feature type="domain" description="Histidine kinase" evidence="7">
    <location>
        <begin position="770"/>
        <end position="989"/>
    </location>
</feature>
<dbReference type="PANTHER" id="PTHR43304">
    <property type="entry name" value="PHYTOCHROME-LIKE PROTEIN CPH1"/>
    <property type="match status" value="1"/>
</dbReference>
<feature type="domain" description="PAS" evidence="8">
    <location>
        <begin position="72"/>
        <end position="117"/>
    </location>
</feature>
<dbReference type="Proteomes" id="UP000391834">
    <property type="component" value="Unassembled WGS sequence"/>
</dbReference>
<dbReference type="SMART" id="SM00091">
    <property type="entry name" value="PAS"/>
    <property type="match status" value="4"/>
</dbReference>
<dbReference type="Pfam" id="PF13426">
    <property type="entry name" value="PAS_9"/>
    <property type="match status" value="2"/>
</dbReference>
<keyword evidence="5" id="KW-0418">Kinase</keyword>
<dbReference type="PROSITE" id="PS50112">
    <property type="entry name" value="PAS"/>
    <property type="match status" value="3"/>
</dbReference>
<dbReference type="InterPro" id="IPR003594">
    <property type="entry name" value="HATPase_dom"/>
</dbReference>
<accession>A0A5M4B3C5</accession>
<evidence type="ECO:0000256" key="3">
    <source>
        <dbReference type="ARBA" id="ARBA00022553"/>
    </source>
</evidence>
<evidence type="ECO:0000259" key="9">
    <source>
        <dbReference type="PROSITE" id="PS50113"/>
    </source>
</evidence>
<sequence length="992" mass="113960">MKKTDKKENILLDDESNLLKIKGIISKMIDADRKLSRSDSSVGIRSRWKDELGELERAFDQMIEQKQKSDEQILLLSNTLKSANDIIAIADVNFNFLFANDAFCKTFGYTQEELTGKFVGSVLLERDDGKVGEITDPKIFMDGWKGEQWSKTKDGKEILVEMRISPVKNSIGEVIAAVAVANEITEKKRLAKELLESKQRLEMLMKSSSTMIYSSEAFGDFDARYISGNFSSITGYADEVFFKKGWWAKNIHPDDAQEVFKNLGELFQKGNHSHEYRFLFNDGSWHWMHDDLKLIKDDSGNPIELIGTWQDVTDRKLAELKLKESEAKLTDAMKIAKLSTWEYDFVLDRFTFPDQSFALFNTTAEQEGGNTMSSEHFAQKYIYPDDRVLIEKGLRKALETPDPAYTSQLEYRVIYAPGEIGYFAANVRIEKDADNRTIKALGVNQDITERKRVEDEIRKNEYRYRDLFENSGTPIWEIDLSEAINYITGLKEKGIGDLRTYFDEHIDEVIHCVSMVKLIDANKEILNFFKATQKEDVLTGLFDFFIEESFDTAKDVLVALARTEENQKIGGEIPVKTLTGETKQAIFRISVVPEDENTLAKSLISFIDITERKQAEKALRERENSYRTLAENIPASVYRLYLRERGKMEFFNNVIEQMSGYTKDELRNGEICSIDPFIFPEDKQYVMEIVKNALRDNSEFEVEYRFIRKDGSLSYFHEKGRPVVGNDGKPLYIEGVIFDDTERNRTEKEIKEKNEQLKKLNAEKDKFFSIIAHDLKSPFYGFLNLTELMSDSSEVFSREELVEYSILLNEGARNLYKLLENLLEWSQVQKGAIDFAPKDSDLSKMVSQSIETIYQMAKQKRISIINEIVDTQKVYADEKMIGTVLRNLLSNAVKFTRKDGNTIIKSKWLDNDTIEVAVEDNGVGIPEKDIHRLFKIEEKVSSQGTEGESSTGLGLLLCKEFIEMHGGKIWVESEYGKGSKFKFTLHKSIETS</sequence>
<feature type="domain" description="PAC" evidence="9">
    <location>
        <begin position="144"/>
        <end position="196"/>
    </location>
</feature>
<comment type="catalytic activity">
    <reaction evidence="1">
        <text>ATP + protein L-histidine = ADP + protein N-phospho-L-histidine.</text>
        <dbReference type="EC" id="2.7.13.3"/>
    </reaction>
</comment>
<dbReference type="SMART" id="SM00388">
    <property type="entry name" value="HisKA"/>
    <property type="match status" value="1"/>
</dbReference>
<dbReference type="PANTHER" id="PTHR43304:SF1">
    <property type="entry name" value="PAC DOMAIN-CONTAINING PROTEIN"/>
    <property type="match status" value="1"/>
</dbReference>
<dbReference type="SUPFAM" id="SSF55785">
    <property type="entry name" value="PYP-like sensor domain (PAS domain)"/>
    <property type="match status" value="5"/>
</dbReference>
<keyword evidence="4" id="KW-0808">Transferase</keyword>
<comment type="caution">
    <text evidence="10">The sequence shown here is derived from an EMBL/GenBank/DDBJ whole genome shotgun (WGS) entry which is preliminary data.</text>
</comment>
<dbReference type="InterPro" id="IPR001610">
    <property type="entry name" value="PAC"/>
</dbReference>
<feature type="coiled-coil region" evidence="6">
    <location>
        <begin position="45"/>
        <end position="72"/>
    </location>
</feature>
<dbReference type="PRINTS" id="PR00344">
    <property type="entry name" value="BCTRLSENSOR"/>
</dbReference>
<dbReference type="InterPro" id="IPR013655">
    <property type="entry name" value="PAS_fold_3"/>
</dbReference>
<feature type="domain" description="PAC" evidence="9">
    <location>
        <begin position="272"/>
        <end position="324"/>
    </location>
</feature>
<proteinExistence type="predicted"/>
<evidence type="ECO:0000256" key="4">
    <source>
        <dbReference type="ARBA" id="ARBA00022679"/>
    </source>
</evidence>
<keyword evidence="6" id="KW-0175">Coiled coil</keyword>
<evidence type="ECO:0000256" key="1">
    <source>
        <dbReference type="ARBA" id="ARBA00000085"/>
    </source>
</evidence>
<evidence type="ECO:0000313" key="10">
    <source>
        <dbReference type="EMBL" id="GET34604.1"/>
    </source>
</evidence>
<dbReference type="InterPro" id="IPR035965">
    <property type="entry name" value="PAS-like_dom_sf"/>
</dbReference>
<dbReference type="Pfam" id="PF02518">
    <property type="entry name" value="HATPase_c"/>
    <property type="match status" value="1"/>
</dbReference>
<dbReference type="Gene3D" id="2.10.70.100">
    <property type="match status" value="1"/>
</dbReference>
<dbReference type="InterPro" id="IPR000700">
    <property type="entry name" value="PAS-assoc_C"/>
</dbReference>
<dbReference type="EMBL" id="BLAX01000001">
    <property type="protein sequence ID" value="GET34604.1"/>
    <property type="molecule type" value="Genomic_DNA"/>
</dbReference>
<organism evidence="10 11">
    <name type="scientific">Prolixibacter bellariivorans</name>
    <dbReference type="NCBI Taxonomy" id="314319"/>
    <lineage>
        <taxon>Bacteria</taxon>
        <taxon>Pseudomonadati</taxon>
        <taxon>Bacteroidota</taxon>
        <taxon>Bacteroidia</taxon>
        <taxon>Marinilabiliales</taxon>
        <taxon>Prolixibacteraceae</taxon>
        <taxon>Prolixibacter</taxon>
    </lineage>
</organism>
<dbReference type="SMART" id="SM00086">
    <property type="entry name" value="PAC"/>
    <property type="match status" value="5"/>
</dbReference>
<dbReference type="NCBIfam" id="TIGR00229">
    <property type="entry name" value="sensory_box"/>
    <property type="match status" value="3"/>
</dbReference>
<dbReference type="GO" id="GO:0000155">
    <property type="term" value="F:phosphorelay sensor kinase activity"/>
    <property type="evidence" value="ECO:0007669"/>
    <property type="project" value="InterPro"/>
</dbReference>
<dbReference type="RefSeq" id="WP_051569026.1">
    <property type="nucleotide sequence ID" value="NZ_BLAX01000001.1"/>
</dbReference>
<dbReference type="InterPro" id="IPR036097">
    <property type="entry name" value="HisK_dim/P_sf"/>
</dbReference>
<dbReference type="InterPro" id="IPR003661">
    <property type="entry name" value="HisK_dim/P_dom"/>
</dbReference>
<evidence type="ECO:0000256" key="5">
    <source>
        <dbReference type="ARBA" id="ARBA00022777"/>
    </source>
</evidence>
<reference evidence="10 11" key="1">
    <citation type="submission" date="2019-10" db="EMBL/GenBank/DDBJ databases">
        <title>Prolixibacter strains distinguished by the presence of nitrate reductase genes were adept at nitrate-dependent anaerobic corrosion of metallic iron and carbon steel.</title>
        <authorList>
            <person name="Iino T."/>
            <person name="Shono N."/>
            <person name="Ito K."/>
            <person name="Nakamura R."/>
            <person name="Sueoka K."/>
            <person name="Harayama S."/>
            <person name="Ohkuma M."/>
        </authorList>
    </citation>
    <scope>NUCLEOTIDE SEQUENCE [LARGE SCALE GENOMIC DNA]</scope>
    <source>
        <strain evidence="10 11">JCM 13498</strain>
    </source>
</reference>
<dbReference type="InterPro" id="IPR005467">
    <property type="entry name" value="His_kinase_dom"/>
</dbReference>
<dbReference type="Gene3D" id="3.30.450.20">
    <property type="entry name" value="PAS domain"/>
    <property type="match status" value="5"/>
</dbReference>
<dbReference type="CDD" id="cd00130">
    <property type="entry name" value="PAS"/>
    <property type="match status" value="3"/>
</dbReference>
<dbReference type="EC" id="2.7.13.3" evidence="2"/>
<dbReference type="PROSITE" id="PS50109">
    <property type="entry name" value="HIS_KIN"/>
    <property type="match status" value="1"/>
</dbReference>
<dbReference type="SMART" id="SM00387">
    <property type="entry name" value="HATPase_c"/>
    <property type="match status" value="1"/>
</dbReference>
<dbReference type="CDD" id="cd06225">
    <property type="entry name" value="HAMP"/>
    <property type="match status" value="1"/>
</dbReference>
<evidence type="ECO:0000256" key="6">
    <source>
        <dbReference type="SAM" id="Coils"/>
    </source>
</evidence>